<protein>
    <submittedName>
        <fullName evidence="1">Uncharacterized protein</fullName>
    </submittedName>
</protein>
<gene>
    <name evidence="1" type="ORF">EC912_101786</name>
</gene>
<proteinExistence type="predicted"/>
<name>A0A4V2W4Z5_9GAMM</name>
<dbReference type="AlphaFoldDB" id="A0A4V2W4Z5"/>
<sequence length="60" mass="6816">MDVGVRMVRQPVHDVVGRLVDELVPGDGVGIETSQSRTDLCNGFFLLDFRPAHWHRLRSK</sequence>
<dbReference type="EMBL" id="SMCS01000001">
    <property type="protein sequence ID" value="TCV97769.1"/>
    <property type="molecule type" value="Genomic_DNA"/>
</dbReference>
<organism evidence="1 2">
    <name type="scientific">Luteibacter rhizovicinus</name>
    <dbReference type="NCBI Taxonomy" id="242606"/>
    <lineage>
        <taxon>Bacteria</taxon>
        <taxon>Pseudomonadati</taxon>
        <taxon>Pseudomonadota</taxon>
        <taxon>Gammaproteobacteria</taxon>
        <taxon>Lysobacterales</taxon>
        <taxon>Rhodanobacteraceae</taxon>
        <taxon>Luteibacter</taxon>
    </lineage>
</organism>
<evidence type="ECO:0000313" key="2">
    <source>
        <dbReference type="Proteomes" id="UP000295645"/>
    </source>
</evidence>
<comment type="caution">
    <text evidence="1">The sequence shown here is derived from an EMBL/GenBank/DDBJ whole genome shotgun (WGS) entry which is preliminary data.</text>
</comment>
<dbReference type="Proteomes" id="UP000295645">
    <property type="component" value="Unassembled WGS sequence"/>
</dbReference>
<accession>A0A4V2W4Z5</accession>
<reference evidence="1 2" key="1">
    <citation type="submission" date="2019-03" db="EMBL/GenBank/DDBJ databases">
        <title>Above-ground endophytic microbial communities from plants in different locations in the United States.</title>
        <authorList>
            <person name="Frank C."/>
        </authorList>
    </citation>
    <scope>NUCLEOTIDE SEQUENCE [LARGE SCALE GENOMIC DNA]</scope>
    <source>
        <strain evidence="1 2">LP_13_YM</strain>
    </source>
</reference>
<evidence type="ECO:0000313" key="1">
    <source>
        <dbReference type="EMBL" id="TCV97769.1"/>
    </source>
</evidence>
<keyword evidence="2" id="KW-1185">Reference proteome</keyword>